<sequence length="210" mass="22777">MARTRGTGSNIAKAGGRRKYLVKLPISIATTTTSHRANTGVSSASDPTSDGTPTPAPPSSQTSEAHSNPELASSNSPTLPSEVVSRSSFSKEKSRIIDSISTAIWDISINLTTFFSELHDENIFEAVIFINFLHARELEKQTNQNSSLPNTLSAPPVPLPQTLMEARLFLVATANRVRALAQENDVTRGIHKPRAERLDGQQQICKTGRK</sequence>
<dbReference type="AlphaFoldDB" id="N1QEB5"/>
<dbReference type="Proteomes" id="UP000016931">
    <property type="component" value="Unassembled WGS sequence"/>
</dbReference>
<dbReference type="RefSeq" id="XP_016758832.1">
    <property type="nucleotide sequence ID" value="XM_016902674.1"/>
</dbReference>
<gene>
    <name evidence="2" type="ORF">SEPMUDRAFT_135004</name>
</gene>
<dbReference type="GeneID" id="27899811"/>
<organism evidence="2 3">
    <name type="scientific">Sphaerulina musiva (strain SO2202)</name>
    <name type="common">Poplar stem canker fungus</name>
    <name type="synonym">Septoria musiva</name>
    <dbReference type="NCBI Taxonomy" id="692275"/>
    <lineage>
        <taxon>Eukaryota</taxon>
        <taxon>Fungi</taxon>
        <taxon>Dikarya</taxon>
        <taxon>Ascomycota</taxon>
        <taxon>Pezizomycotina</taxon>
        <taxon>Dothideomycetes</taxon>
        <taxon>Dothideomycetidae</taxon>
        <taxon>Mycosphaerellales</taxon>
        <taxon>Mycosphaerellaceae</taxon>
        <taxon>Sphaerulina</taxon>
    </lineage>
</organism>
<accession>N1QEB5</accession>
<dbReference type="HOGENOM" id="CLU_1310788_0_0_1"/>
<evidence type="ECO:0000256" key="1">
    <source>
        <dbReference type="SAM" id="MobiDB-lite"/>
    </source>
</evidence>
<feature type="compositionally biased region" description="Polar residues" evidence="1">
    <location>
        <begin position="64"/>
        <end position="85"/>
    </location>
</feature>
<name>N1QEB5_SPHMS</name>
<reference evidence="2 3" key="1">
    <citation type="journal article" date="2012" name="PLoS Pathog.">
        <title>Diverse lifestyles and strategies of plant pathogenesis encoded in the genomes of eighteen Dothideomycetes fungi.</title>
        <authorList>
            <person name="Ohm R.A."/>
            <person name="Feau N."/>
            <person name="Henrissat B."/>
            <person name="Schoch C.L."/>
            <person name="Horwitz B.A."/>
            <person name="Barry K.W."/>
            <person name="Condon B.J."/>
            <person name="Copeland A.C."/>
            <person name="Dhillon B."/>
            <person name="Glaser F."/>
            <person name="Hesse C.N."/>
            <person name="Kosti I."/>
            <person name="LaButti K."/>
            <person name="Lindquist E.A."/>
            <person name="Lucas S."/>
            <person name="Salamov A.A."/>
            <person name="Bradshaw R.E."/>
            <person name="Ciuffetti L."/>
            <person name="Hamelin R.C."/>
            <person name="Kema G.H.J."/>
            <person name="Lawrence C."/>
            <person name="Scott J.A."/>
            <person name="Spatafora J.W."/>
            <person name="Turgeon B.G."/>
            <person name="de Wit P.J.G.M."/>
            <person name="Zhong S."/>
            <person name="Goodwin S.B."/>
            <person name="Grigoriev I.V."/>
        </authorList>
    </citation>
    <scope>NUCLEOTIDE SEQUENCE [LARGE SCALE GENOMIC DNA]</scope>
    <source>
        <strain evidence="2 3">SO2202</strain>
    </source>
</reference>
<evidence type="ECO:0000313" key="3">
    <source>
        <dbReference type="Proteomes" id="UP000016931"/>
    </source>
</evidence>
<dbReference type="EMBL" id="KB456267">
    <property type="protein sequence ID" value="EMF10711.1"/>
    <property type="molecule type" value="Genomic_DNA"/>
</dbReference>
<feature type="region of interest" description="Disordered" evidence="1">
    <location>
        <begin position="32"/>
        <end position="85"/>
    </location>
</feature>
<keyword evidence="3" id="KW-1185">Reference proteome</keyword>
<evidence type="ECO:0000313" key="2">
    <source>
        <dbReference type="EMBL" id="EMF10711.1"/>
    </source>
</evidence>
<protein>
    <submittedName>
        <fullName evidence="2">Uncharacterized protein</fullName>
    </submittedName>
</protein>
<feature type="compositionally biased region" description="Polar residues" evidence="1">
    <location>
        <begin position="32"/>
        <end position="51"/>
    </location>
</feature>
<proteinExistence type="predicted"/>